<sequence length="329" mass="36211">MSLDDKIGQLFVTEVSNDSTRVKSDIRRYHLGGILLMGNNFVGNRHSFKQRLASYQTAAKIPLLISTDQEGGSVSRLSDNARISGRDYYLSPQEALTRGGMKKVLANYRSQADNLKSLGINWNLAPVADVSKQPSSFIYARTLGKGYQATAKYISESVKTIQSRGIATSVKHFPGYGAAADTHTGSAAVDRSLSEFKRMDFVPFEAAVKSGADSIMVTHIILNKIDPNRPASLSNKDISILRDDLNYQGVIASDSLQMGAVSDYVNKYHVSRDIVAFSAGNDILLSDDYQTGIPEIRQAIKQNKISLNQLNQSVERILYMKHKIGLNIN</sequence>
<protein>
    <recommendedName>
        <fullName evidence="3">beta-N-acetylhexosaminidase</fullName>
        <ecNumber evidence="3">3.2.1.52</ecNumber>
    </recommendedName>
</protein>
<reference evidence="7 8" key="1">
    <citation type="submission" date="2017-11" db="EMBL/GenBank/DDBJ databases">
        <title>Draft Genome Sequence of Lactobacillus curieae NBRC 111893 isolated from Koso, a Japanese sugar-Vegetable Fermented Beverage.</title>
        <authorList>
            <person name="Chiou T.Y."/>
            <person name="Oshima K."/>
            <person name="Suda W."/>
            <person name="Hattori M."/>
            <person name="Takahashi T."/>
        </authorList>
    </citation>
    <scope>NUCLEOTIDE SEQUENCE [LARGE SCALE GENOMIC DNA]</scope>
    <source>
        <strain evidence="7 8">NBRC111893</strain>
    </source>
</reference>
<evidence type="ECO:0000313" key="7">
    <source>
        <dbReference type="EMBL" id="GAY73429.1"/>
    </source>
</evidence>
<dbReference type="Proteomes" id="UP000286974">
    <property type="component" value="Unassembled WGS sequence"/>
</dbReference>
<dbReference type="InterPro" id="IPR001764">
    <property type="entry name" value="Glyco_hydro_3_N"/>
</dbReference>
<gene>
    <name evidence="7" type="ORF">NBRC111893_1575</name>
</gene>
<dbReference type="InterPro" id="IPR017853">
    <property type="entry name" value="GH"/>
</dbReference>
<evidence type="ECO:0000256" key="3">
    <source>
        <dbReference type="ARBA" id="ARBA00012663"/>
    </source>
</evidence>
<dbReference type="SUPFAM" id="SSF51445">
    <property type="entry name" value="(Trans)glycosidases"/>
    <property type="match status" value="1"/>
</dbReference>
<organism evidence="7 8">
    <name type="scientific">Lentilactobacillus kosonis</name>
    <dbReference type="NCBI Taxonomy" id="2810561"/>
    <lineage>
        <taxon>Bacteria</taxon>
        <taxon>Bacillati</taxon>
        <taxon>Bacillota</taxon>
        <taxon>Bacilli</taxon>
        <taxon>Lactobacillales</taxon>
        <taxon>Lactobacillaceae</taxon>
        <taxon>Lentilactobacillus</taxon>
    </lineage>
</organism>
<dbReference type="GO" id="GO:0004563">
    <property type="term" value="F:beta-N-acetylhexosaminidase activity"/>
    <property type="evidence" value="ECO:0007669"/>
    <property type="project" value="UniProtKB-EC"/>
</dbReference>
<comment type="caution">
    <text evidence="7">The sequence shown here is derived from an EMBL/GenBank/DDBJ whole genome shotgun (WGS) entry which is preliminary data.</text>
</comment>
<accession>A0A401FM16</accession>
<keyword evidence="8" id="KW-1185">Reference proteome</keyword>
<evidence type="ECO:0000256" key="4">
    <source>
        <dbReference type="ARBA" id="ARBA00022801"/>
    </source>
</evidence>
<dbReference type="PANTHER" id="PTHR30480">
    <property type="entry name" value="BETA-HEXOSAMINIDASE-RELATED"/>
    <property type="match status" value="1"/>
</dbReference>
<feature type="domain" description="Glycoside hydrolase family 3 N-terminal" evidence="6">
    <location>
        <begin position="3"/>
        <end position="318"/>
    </location>
</feature>
<dbReference type="Gene3D" id="3.20.20.300">
    <property type="entry name" value="Glycoside hydrolase, family 3, N-terminal domain"/>
    <property type="match status" value="1"/>
</dbReference>
<proteinExistence type="inferred from homology"/>
<dbReference type="GO" id="GO:0009254">
    <property type="term" value="P:peptidoglycan turnover"/>
    <property type="evidence" value="ECO:0007669"/>
    <property type="project" value="TreeGrafter"/>
</dbReference>
<dbReference type="EC" id="3.2.1.52" evidence="3"/>
<keyword evidence="5 7" id="KW-0326">Glycosidase</keyword>
<evidence type="ECO:0000256" key="5">
    <source>
        <dbReference type="ARBA" id="ARBA00023295"/>
    </source>
</evidence>
<evidence type="ECO:0000313" key="8">
    <source>
        <dbReference type="Proteomes" id="UP000286974"/>
    </source>
</evidence>
<dbReference type="OrthoDB" id="9805821at2"/>
<dbReference type="GO" id="GO:0005975">
    <property type="term" value="P:carbohydrate metabolic process"/>
    <property type="evidence" value="ECO:0007669"/>
    <property type="project" value="InterPro"/>
</dbReference>
<comment type="similarity">
    <text evidence="2">Belongs to the glycosyl hydrolase 3 family.</text>
</comment>
<dbReference type="AlphaFoldDB" id="A0A401FM16"/>
<name>A0A401FM16_9LACO</name>
<dbReference type="InterPro" id="IPR050226">
    <property type="entry name" value="NagZ_Beta-hexosaminidase"/>
</dbReference>
<evidence type="ECO:0000256" key="1">
    <source>
        <dbReference type="ARBA" id="ARBA00001231"/>
    </source>
</evidence>
<dbReference type="EMBL" id="BEXA01000003">
    <property type="protein sequence ID" value="GAY73429.1"/>
    <property type="molecule type" value="Genomic_DNA"/>
</dbReference>
<dbReference type="Pfam" id="PF00933">
    <property type="entry name" value="Glyco_hydro_3"/>
    <property type="match status" value="1"/>
</dbReference>
<evidence type="ECO:0000259" key="6">
    <source>
        <dbReference type="Pfam" id="PF00933"/>
    </source>
</evidence>
<keyword evidence="4 7" id="KW-0378">Hydrolase</keyword>
<dbReference type="PANTHER" id="PTHR30480:SF13">
    <property type="entry name" value="BETA-HEXOSAMINIDASE"/>
    <property type="match status" value="1"/>
</dbReference>
<dbReference type="RefSeq" id="WP_125008415.1">
    <property type="nucleotide sequence ID" value="NZ_BEXA01000003.1"/>
</dbReference>
<dbReference type="InterPro" id="IPR036962">
    <property type="entry name" value="Glyco_hydro_3_N_sf"/>
</dbReference>
<comment type="catalytic activity">
    <reaction evidence="1">
        <text>Hydrolysis of terminal non-reducing N-acetyl-D-hexosamine residues in N-acetyl-beta-D-hexosaminides.</text>
        <dbReference type="EC" id="3.2.1.52"/>
    </reaction>
</comment>
<evidence type="ECO:0000256" key="2">
    <source>
        <dbReference type="ARBA" id="ARBA00005336"/>
    </source>
</evidence>